<dbReference type="KEGG" id="atl:Athai_42930"/>
<proteinExistence type="predicted"/>
<accession>A0A7R7DRZ3</accession>
<dbReference type="Proteomes" id="UP000611640">
    <property type="component" value="Chromosome"/>
</dbReference>
<dbReference type="AlphaFoldDB" id="A0A7R7DRZ3"/>
<protein>
    <submittedName>
        <fullName evidence="1">Uncharacterized protein</fullName>
    </submittedName>
</protein>
<name>A0A7R7DRZ3_9ACTN</name>
<sequence length="90" mass="9893">MPVPLCDQAHARQVRLVLAILNLECESISGPVPDSQSSFGQYRSVHHDAAIGEQNSLAYWGTVWPEQTDPPGWTILGRSCHAFLPRLVIG</sequence>
<gene>
    <name evidence="1" type="ORF">Athai_42930</name>
</gene>
<organism evidence="1 2">
    <name type="scientific">Actinocatenispora thailandica</name>
    <dbReference type="NCBI Taxonomy" id="227318"/>
    <lineage>
        <taxon>Bacteria</taxon>
        <taxon>Bacillati</taxon>
        <taxon>Actinomycetota</taxon>
        <taxon>Actinomycetes</taxon>
        <taxon>Micromonosporales</taxon>
        <taxon>Micromonosporaceae</taxon>
        <taxon>Actinocatenispora</taxon>
    </lineage>
</organism>
<reference evidence="1 2" key="1">
    <citation type="submission" date="2020-08" db="EMBL/GenBank/DDBJ databases">
        <title>Whole genome shotgun sequence of Actinocatenispora thailandica NBRC 105041.</title>
        <authorList>
            <person name="Komaki H."/>
            <person name="Tamura T."/>
        </authorList>
    </citation>
    <scope>NUCLEOTIDE SEQUENCE [LARGE SCALE GENOMIC DNA]</scope>
    <source>
        <strain evidence="1 2">NBRC 105041</strain>
    </source>
</reference>
<dbReference type="EMBL" id="AP023355">
    <property type="protein sequence ID" value="BCJ36790.1"/>
    <property type="molecule type" value="Genomic_DNA"/>
</dbReference>
<keyword evidence="2" id="KW-1185">Reference proteome</keyword>
<evidence type="ECO:0000313" key="2">
    <source>
        <dbReference type="Proteomes" id="UP000611640"/>
    </source>
</evidence>
<evidence type="ECO:0000313" key="1">
    <source>
        <dbReference type="EMBL" id="BCJ36790.1"/>
    </source>
</evidence>